<evidence type="ECO:0000256" key="2">
    <source>
        <dbReference type="ARBA" id="ARBA00004275"/>
    </source>
</evidence>
<sequence>MSNGVFVRSHSVFTFYESPFLTARRYSTKYVVDRLRELVIIVIRPPLPTIGDVTATAVAAASCLPVSHSIIQLLPSYTRASLIRPSLPLATFPLRAARRPTCLLIGSTGTNPKGIVRVGKGGAIGYGGYRRMLTNENKMQNALMGILLQCNKAITRCSRKITGRYYSTGAAKPELTSIRYKIQRGPYATVTDADVRFFESLLGSSHLITDPDECEHYNIDFAKTVRGASKLVLKPTSTEEVCAILKYCNEQRLAVCPQSGNTGLVGGSNPIFDEIVISLKLMNKILDTNELTGILTCEAGCILQDLDNHLSTVDLMMPLDLGAKGSCLIGGCVSTNAGGLRLLRYGNLHGNILGIEAVKANGDIVDALNTLKKNNTGYHLKHIFIGSEGTLGIITKVAIQCPPLPKAKNVAFLGLASFDKVLKTYFLAKHHLGEILSSCEMMDRLSIDVSINNLGMKNPLTSREDGHEFYMIIETSGSHLVHDEEKLSSFVEKAINGDLIEDGTMTNESKKLNTIWALRERISEGVLREGYVFKYDISLPLLSFYNVIEVLRKQIRDPRIIRISGYGHLGDGNLHVQVSIPEYYEDVAAQLEPFIFEYVSKCQGSISAEHGIGFKKTKYLHLSRSSSEIQMMYDLKKMMDPNGILNPYKLLEPIIEKL</sequence>
<feature type="domain" description="FAD-binding PCMH-type" evidence="13">
    <location>
        <begin position="225"/>
        <end position="404"/>
    </location>
</feature>
<dbReference type="Pfam" id="PF01565">
    <property type="entry name" value="FAD_binding_4"/>
    <property type="match status" value="1"/>
</dbReference>
<dbReference type="GO" id="GO:0005777">
    <property type="term" value="C:peroxisome"/>
    <property type="evidence" value="ECO:0007669"/>
    <property type="project" value="UniProtKB-SubCell"/>
</dbReference>
<evidence type="ECO:0000259" key="13">
    <source>
        <dbReference type="PROSITE" id="PS51387"/>
    </source>
</evidence>
<dbReference type="InterPro" id="IPR006094">
    <property type="entry name" value="Oxid_FAD_bind_N"/>
</dbReference>
<dbReference type="GO" id="GO:0005739">
    <property type="term" value="C:mitochondrion"/>
    <property type="evidence" value="ECO:0007669"/>
    <property type="project" value="TreeGrafter"/>
</dbReference>
<dbReference type="PANTHER" id="PTHR43716:SF1">
    <property type="entry name" value="D-2-HYDROXYGLUTARATE DEHYDROGENASE, MITOCHONDRIAL"/>
    <property type="match status" value="1"/>
</dbReference>
<dbReference type="FunFam" id="3.30.70.2190:FF:000001">
    <property type="entry name" value="D-2-hydroxyglutarate dehydrogenase mitochondrial"/>
    <property type="match status" value="1"/>
</dbReference>
<evidence type="ECO:0000313" key="15">
    <source>
        <dbReference type="Proteomes" id="UP000078540"/>
    </source>
</evidence>
<evidence type="ECO:0000256" key="5">
    <source>
        <dbReference type="ARBA" id="ARBA00022630"/>
    </source>
</evidence>
<evidence type="ECO:0000256" key="10">
    <source>
        <dbReference type="ARBA" id="ARBA00039639"/>
    </source>
</evidence>
<dbReference type="AlphaFoldDB" id="A0A195BPW6"/>
<comment type="similarity">
    <text evidence="3">Belongs to the FAD-binding oxidoreductase/transferase type 4 family.</text>
</comment>
<evidence type="ECO:0000256" key="7">
    <source>
        <dbReference type="ARBA" id="ARBA00023002"/>
    </source>
</evidence>
<dbReference type="Proteomes" id="UP000078540">
    <property type="component" value="Unassembled WGS sequence"/>
</dbReference>
<evidence type="ECO:0000256" key="12">
    <source>
        <dbReference type="ARBA" id="ARBA00049267"/>
    </source>
</evidence>
<proteinExistence type="inferred from homology"/>
<dbReference type="Gene3D" id="3.30.70.2190">
    <property type="match status" value="1"/>
</dbReference>
<dbReference type="Gene3D" id="1.10.45.10">
    <property type="entry name" value="Vanillyl-alcohol Oxidase, Chain A, domain 4"/>
    <property type="match status" value="1"/>
</dbReference>
<dbReference type="InterPro" id="IPR016169">
    <property type="entry name" value="FAD-bd_PCMH_sub2"/>
</dbReference>
<keyword evidence="6" id="KW-0274">FAD</keyword>
<reference evidence="14 15" key="1">
    <citation type="submission" date="2015-09" db="EMBL/GenBank/DDBJ databases">
        <title>Atta colombica WGS genome.</title>
        <authorList>
            <person name="Nygaard S."/>
            <person name="Hu H."/>
            <person name="Boomsma J."/>
            <person name="Zhang G."/>
        </authorList>
    </citation>
    <scope>NUCLEOTIDE SEQUENCE [LARGE SCALE GENOMIC DNA]</scope>
    <source>
        <strain evidence="14">Treedump-2</strain>
        <tissue evidence="14">Whole body</tissue>
    </source>
</reference>
<dbReference type="InterPro" id="IPR016166">
    <property type="entry name" value="FAD-bd_PCMH"/>
</dbReference>
<organism evidence="14 15">
    <name type="scientific">Atta colombica</name>
    <dbReference type="NCBI Taxonomy" id="520822"/>
    <lineage>
        <taxon>Eukaryota</taxon>
        <taxon>Metazoa</taxon>
        <taxon>Ecdysozoa</taxon>
        <taxon>Arthropoda</taxon>
        <taxon>Hexapoda</taxon>
        <taxon>Insecta</taxon>
        <taxon>Pterygota</taxon>
        <taxon>Neoptera</taxon>
        <taxon>Endopterygota</taxon>
        <taxon>Hymenoptera</taxon>
        <taxon>Apocrita</taxon>
        <taxon>Aculeata</taxon>
        <taxon>Formicoidea</taxon>
        <taxon>Formicidae</taxon>
        <taxon>Myrmicinae</taxon>
        <taxon>Atta</taxon>
    </lineage>
</organism>
<protein>
    <recommendedName>
        <fullName evidence="10">D-2-hydroxyglutarate dehydrogenase, mitochondrial</fullName>
        <ecNumber evidence="9">1.1.99.39</ecNumber>
    </recommendedName>
</protein>
<dbReference type="SUPFAM" id="SSF55103">
    <property type="entry name" value="FAD-linked oxidases, C-terminal domain"/>
    <property type="match status" value="1"/>
</dbReference>
<dbReference type="InterPro" id="IPR016171">
    <property type="entry name" value="Vanillyl_alc_oxidase_C-sub2"/>
</dbReference>
<dbReference type="EC" id="1.1.99.39" evidence="9"/>
<dbReference type="InterPro" id="IPR004113">
    <property type="entry name" value="FAD-bd_oxidored_4_C"/>
</dbReference>
<comment type="function">
    <text evidence="11">Catalyzes the oxidation of D-2-hydroxyglutarate (D-2-HG) to alpha-ketoglutarate. Also catalyzes the oxidation of other D-2-hydroxyacids, such as D-malate (D-MAL) and D-lactate (D-LAC). Exhibits high activities towards D-2-HG and D-MAL but a very weak activity towards D-LAC.</text>
</comment>
<dbReference type="InterPro" id="IPR016164">
    <property type="entry name" value="FAD-linked_Oxase-like_C"/>
</dbReference>
<dbReference type="FunFam" id="3.30.43.10:FF:000011">
    <property type="entry name" value="D-lactate dehydrogenase (Cytochrome)"/>
    <property type="match status" value="1"/>
</dbReference>
<name>A0A195BPW6_9HYME</name>
<comment type="subcellular location">
    <subcellularLocation>
        <location evidence="2">Peroxisome</location>
    </subcellularLocation>
</comment>
<dbReference type="FunFam" id="1.10.45.10:FF:000001">
    <property type="entry name" value="D-lactate dehydrogenase mitochondrial"/>
    <property type="match status" value="1"/>
</dbReference>
<dbReference type="Pfam" id="PF02913">
    <property type="entry name" value="FAD-oxidase_C"/>
    <property type="match status" value="1"/>
</dbReference>
<evidence type="ECO:0000313" key="14">
    <source>
        <dbReference type="EMBL" id="KYM88562.1"/>
    </source>
</evidence>
<dbReference type="InterPro" id="IPR016167">
    <property type="entry name" value="FAD-bd_PCMH_sub1"/>
</dbReference>
<keyword evidence="8" id="KW-0576">Peroxisome</keyword>
<comment type="cofactor">
    <cofactor evidence="1">
        <name>FAD</name>
        <dbReference type="ChEBI" id="CHEBI:57692"/>
    </cofactor>
</comment>
<dbReference type="SUPFAM" id="SSF56176">
    <property type="entry name" value="FAD-binding/transporter-associated domain-like"/>
    <property type="match status" value="1"/>
</dbReference>
<dbReference type="GO" id="GO:0051990">
    <property type="term" value="F:(R)-2-hydroxyglutarate dehydrogenase activity"/>
    <property type="evidence" value="ECO:0007669"/>
    <property type="project" value="UniProtKB-EC"/>
</dbReference>
<dbReference type="Gene3D" id="3.30.70.2740">
    <property type="match status" value="1"/>
</dbReference>
<dbReference type="FunFam" id="3.30.465.10:FF:000001">
    <property type="entry name" value="D-2-hydroxyglutarate dehydrogenase, mitochondrial"/>
    <property type="match status" value="1"/>
</dbReference>
<dbReference type="PANTHER" id="PTHR43716">
    <property type="entry name" value="D-2-HYDROXYGLUTARATE DEHYDROGENASE, MITOCHONDRIAL"/>
    <property type="match status" value="1"/>
</dbReference>
<dbReference type="InterPro" id="IPR051264">
    <property type="entry name" value="FAD-oxidored/transferase_4"/>
</dbReference>
<evidence type="ECO:0000256" key="8">
    <source>
        <dbReference type="ARBA" id="ARBA00023140"/>
    </source>
</evidence>
<comment type="catalytic activity">
    <reaction evidence="12">
        <text>(R)-malate + A = oxaloacetate + AH2</text>
        <dbReference type="Rhea" id="RHEA:67460"/>
        <dbReference type="ChEBI" id="CHEBI:13193"/>
        <dbReference type="ChEBI" id="CHEBI:15588"/>
        <dbReference type="ChEBI" id="CHEBI:16452"/>
        <dbReference type="ChEBI" id="CHEBI:17499"/>
    </reaction>
    <physiologicalReaction direction="left-to-right" evidence="12">
        <dbReference type="Rhea" id="RHEA:67461"/>
    </physiologicalReaction>
</comment>
<evidence type="ECO:0000256" key="1">
    <source>
        <dbReference type="ARBA" id="ARBA00001974"/>
    </source>
</evidence>
<accession>A0A195BPW6</accession>
<evidence type="ECO:0000256" key="3">
    <source>
        <dbReference type="ARBA" id="ARBA00008000"/>
    </source>
</evidence>
<evidence type="ECO:0000256" key="6">
    <source>
        <dbReference type="ARBA" id="ARBA00022827"/>
    </source>
</evidence>
<dbReference type="GO" id="GO:0071949">
    <property type="term" value="F:FAD binding"/>
    <property type="evidence" value="ECO:0007669"/>
    <property type="project" value="InterPro"/>
</dbReference>
<keyword evidence="7" id="KW-0560">Oxidoreductase</keyword>
<evidence type="ECO:0000256" key="9">
    <source>
        <dbReference type="ARBA" id="ARBA00039003"/>
    </source>
</evidence>
<comment type="subunit">
    <text evidence="4">Homodimer.</text>
</comment>
<keyword evidence="5" id="KW-0285">Flavoprotein</keyword>
<evidence type="ECO:0000256" key="11">
    <source>
        <dbReference type="ARBA" id="ARBA00045410"/>
    </source>
</evidence>
<dbReference type="EMBL" id="KQ976424">
    <property type="protein sequence ID" value="KYM88562.1"/>
    <property type="molecule type" value="Genomic_DNA"/>
</dbReference>
<dbReference type="STRING" id="520822.A0A195BPW6"/>
<evidence type="ECO:0000256" key="4">
    <source>
        <dbReference type="ARBA" id="ARBA00011738"/>
    </source>
</evidence>
<dbReference type="PROSITE" id="PS51387">
    <property type="entry name" value="FAD_PCMH"/>
    <property type="match status" value="1"/>
</dbReference>
<dbReference type="Gene3D" id="3.30.465.10">
    <property type="match status" value="1"/>
</dbReference>
<dbReference type="InterPro" id="IPR036318">
    <property type="entry name" value="FAD-bd_PCMH-like_sf"/>
</dbReference>
<keyword evidence="15" id="KW-1185">Reference proteome</keyword>
<dbReference type="Gene3D" id="3.30.43.10">
    <property type="entry name" value="Uridine Diphospho-n-acetylenolpyruvylglucosamine Reductase, domain 2"/>
    <property type="match status" value="1"/>
</dbReference>
<gene>
    <name evidence="14" type="ORF">ALC53_03045</name>
</gene>